<organism evidence="5 6">
    <name type="scientific">Glossina brevipalpis</name>
    <dbReference type="NCBI Taxonomy" id="37001"/>
    <lineage>
        <taxon>Eukaryota</taxon>
        <taxon>Metazoa</taxon>
        <taxon>Ecdysozoa</taxon>
        <taxon>Arthropoda</taxon>
        <taxon>Hexapoda</taxon>
        <taxon>Insecta</taxon>
        <taxon>Pterygota</taxon>
        <taxon>Neoptera</taxon>
        <taxon>Endopterygota</taxon>
        <taxon>Diptera</taxon>
        <taxon>Brachycera</taxon>
        <taxon>Muscomorpha</taxon>
        <taxon>Hippoboscoidea</taxon>
        <taxon>Glossinidae</taxon>
        <taxon>Glossina</taxon>
    </lineage>
</organism>
<protein>
    <submittedName>
        <fullName evidence="5">Uncharacterized protein</fullName>
    </submittedName>
</protein>
<dbReference type="InterPro" id="IPR006170">
    <property type="entry name" value="PBP/GOBP"/>
</dbReference>
<dbReference type="AlphaFoldDB" id="A0A1A9W7V2"/>
<proteinExistence type="inferred from homology"/>
<evidence type="ECO:0000256" key="4">
    <source>
        <dbReference type="ARBA" id="ARBA00022729"/>
    </source>
</evidence>
<dbReference type="Gene3D" id="1.10.238.20">
    <property type="entry name" value="Pheromone/general odorant binding protein domain"/>
    <property type="match status" value="1"/>
</dbReference>
<dbReference type="CDD" id="cd23992">
    <property type="entry name" value="PBP_GOBP"/>
    <property type="match status" value="1"/>
</dbReference>
<evidence type="ECO:0000256" key="3">
    <source>
        <dbReference type="ARBA" id="ARBA00022525"/>
    </source>
</evidence>
<evidence type="ECO:0000256" key="2">
    <source>
        <dbReference type="ARBA" id="ARBA00008098"/>
    </source>
</evidence>
<accession>A0A1A9W7V2</accession>
<evidence type="ECO:0000256" key="1">
    <source>
        <dbReference type="ARBA" id="ARBA00004613"/>
    </source>
</evidence>
<dbReference type="SMART" id="SM00708">
    <property type="entry name" value="PhBP"/>
    <property type="match status" value="1"/>
</dbReference>
<dbReference type="SUPFAM" id="SSF47565">
    <property type="entry name" value="Insect pheromone/odorant-binding proteins"/>
    <property type="match status" value="1"/>
</dbReference>
<dbReference type="GO" id="GO:0005615">
    <property type="term" value="C:extracellular space"/>
    <property type="evidence" value="ECO:0007669"/>
    <property type="project" value="TreeGrafter"/>
</dbReference>
<dbReference type="GO" id="GO:0005549">
    <property type="term" value="F:odorant binding"/>
    <property type="evidence" value="ECO:0007669"/>
    <property type="project" value="InterPro"/>
</dbReference>
<comment type="similarity">
    <text evidence="2">Belongs to the PBP/GOBP family.</text>
</comment>
<dbReference type="Pfam" id="PF01395">
    <property type="entry name" value="PBP_GOBP"/>
    <property type="match status" value="1"/>
</dbReference>
<evidence type="ECO:0000313" key="6">
    <source>
        <dbReference type="Proteomes" id="UP000091820"/>
    </source>
</evidence>
<dbReference type="GO" id="GO:0007608">
    <property type="term" value="P:sensory perception of smell"/>
    <property type="evidence" value="ECO:0007669"/>
    <property type="project" value="TreeGrafter"/>
</dbReference>
<dbReference type="STRING" id="37001.A0A1A9W7V2"/>
<reference evidence="5" key="2">
    <citation type="submission" date="2020-05" db="UniProtKB">
        <authorList>
            <consortium name="EnsemblMetazoa"/>
        </authorList>
    </citation>
    <scope>IDENTIFICATION</scope>
    <source>
        <strain evidence="5">IAEA</strain>
    </source>
</reference>
<keyword evidence="6" id="KW-1185">Reference proteome</keyword>
<sequence length="167" mass="19941">MDELLLFAILIQAFFVCRSDIIITTITAAMFFSLSNQSKISDEFFQMSERCMRLEKVPDRYKAQFMQFQFPNDPIVHKYVLCINRELQIWDNNQGFDIEKIYQQYKGRANEEVVLPIISQCNQDAKQRNYELWCYNAFLCILDTQVGEWFKEDVRRQQTHTLTNGHQ</sequence>
<dbReference type="PANTHER" id="PTHR11857">
    <property type="entry name" value="ODORANT BINDING PROTEIN-RELATED"/>
    <property type="match status" value="1"/>
</dbReference>
<comment type="subcellular location">
    <subcellularLocation>
        <location evidence="1">Secreted</location>
    </subcellularLocation>
</comment>
<evidence type="ECO:0000313" key="5">
    <source>
        <dbReference type="EnsemblMetazoa" id="GBRI009351-PA"/>
    </source>
</evidence>
<dbReference type="InterPro" id="IPR036728">
    <property type="entry name" value="PBP_GOBP_sf"/>
</dbReference>
<dbReference type="Proteomes" id="UP000091820">
    <property type="component" value="Unassembled WGS sequence"/>
</dbReference>
<dbReference type="PANTHER" id="PTHR11857:SF43">
    <property type="entry name" value="GEO07291P1-RELATED"/>
    <property type="match status" value="1"/>
</dbReference>
<keyword evidence="4" id="KW-0732">Signal</keyword>
<reference evidence="6" key="1">
    <citation type="submission" date="2014-03" db="EMBL/GenBank/DDBJ databases">
        <authorList>
            <person name="Aksoy S."/>
            <person name="Warren W."/>
            <person name="Wilson R.K."/>
        </authorList>
    </citation>
    <scope>NUCLEOTIDE SEQUENCE [LARGE SCALE GENOMIC DNA]</scope>
    <source>
        <strain evidence="6">IAEA</strain>
    </source>
</reference>
<name>A0A1A9W7V2_9MUSC</name>
<dbReference type="VEuPathDB" id="VectorBase:GBRI009351"/>
<dbReference type="EnsemblMetazoa" id="GBRI009351-RA">
    <property type="protein sequence ID" value="GBRI009351-PA"/>
    <property type="gene ID" value="GBRI009351"/>
</dbReference>
<keyword evidence="3" id="KW-0964">Secreted</keyword>